<reference evidence="3 4" key="1">
    <citation type="submission" date="2018-07" db="EMBL/GenBank/DDBJ databases">
        <title>Sequencing the genomes of 1000 actinobacteria strains.</title>
        <authorList>
            <person name="Klenk H.-P."/>
        </authorList>
    </citation>
    <scope>NUCLEOTIDE SEQUENCE [LARGE SCALE GENOMIC DNA]</scope>
    <source>
        <strain evidence="3 4">DSM 14442</strain>
    </source>
</reference>
<protein>
    <submittedName>
        <fullName evidence="3">Molybdenum cofactor cytidylyltransferase</fullName>
    </submittedName>
</protein>
<comment type="caution">
    <text evidence="3">The sequence shown here is derived from an EMBL/GenBank/DDBJ whole genome shotgun (WGS) entry which is preliminary data.</text>
</comment>
<dbReference type="SUPFAM" id="SSF53448">
    <property type="entry name" value="Nucleotide-diphospho-sugar transferases"/>
    <property type="match status" value="1"/>
</dbReference>
<accession>A0A3D9LBK0</accession>
<dbReference type="Gene3D" id="3.90.550.10">
    <property type="entry name" value="Spore Coat Polysaccharide Biosynthesis Protein SpsA, Chain A"/>
    <property type="match status" value="1"/>
</dbReference>
<organism evidence="3 4">
    <name type="scientific">Citricoccus muralis</name>
    <dbReference type="NCBI Taxonomy" id="169134"/>
    <lineage>
        <taxon>Bacteria</taxon>
        <taxon>Bacillati</taxon>
        <taxon>Actinomycetota</taxon>
        <taxon>Actinomycetes</taxon>
        <taxon>Micrococcales</taxon>
        <taxon>Micrococcaceae</taxon>
        <taxon>Citricoccus</taxon>
    </lineage>
</organism>
<evidence type="ECO:0000259" key="2">
    <source>
        <dbReference type="Pfam" id="PF12804"/>
    </source>
</evidence>
<feature type="domain" description="MobA-like NTP transferase" evidence="2">
    <location>
        <begin position="3"/>
        <end position="208"/>
    </location>
</feature>
<dbReference type="InterPro" id="IPR029044">
    <property type="entry name" value="Nucleotide-diphossugar_trans"/>
</dbReference>
<name>A0A3D9LBK0_9MICC</name>
<dbReference type="Pfam" id="PF12804">
    <property type="entry name" value="NTP_transf_3"/>
    <property type="match status" value="1"/>
</dbReference>
<gene>
    <name evidence="3" type="ORF">C8E99_0346</name>
</gene>
<evidence type="ECO:0000313" key="4">
    <source>
        <dbReference type="Proteomes" id="UP000256727"/>
    </source>
</evidence>
<dbReference type="EMBL" id="QREH01000001">
    <property type="protein sequence ID" value="REE02573.1"/>
    <property type="molecule type" value="Genomic_DNA"/>
</dbReference>
<evidence type="ECO:0000313" key="3">
    <source>
        <dbReference type="EMBL" id="REE02573.1"/>
    </source>
</evidence>
<feature type="region of interest" description="Disordered" evidence="1">
    <location>
        <begin position="221"/>
        <end position="243"/>
    </location>
</feature>
<keyword evidence="4" id="KW-1185">Reference proteome</keyword>
<evidence type="ECO:0000256" key="1">
    <source>
        <dbReference type="SAM" id="MobiDB-lite"/>
    </source>
</evidence>
<dbReference type="InterPro" id="IPR025877">
    <property type="entry name" value="MobA-like_NTP_Trfase"/>
</dbReference>
<proteinExistence type="predicted"/>
<dbReference type="PANTHER" id="PTHR43777">
    <property type="entry name" value="MOLYBDENUM COFACTOR CYTIDYLYLTRANSFERASE"/>
    <property type="match status" value="1"/>
</dbReference>
<dbReference type="PANTHER" id="PTHR43777:SF1">
    <property type="entry name" value="MOLYBDENUM COFACTOR CYTIDYLYLTRANSFERASE"/>
    <property type="match status" value="1"/>
</dbReference>
<dbReference type="Proteomes" id="UP000256727">
    <property type="component" value="Unassembled WGS sequence"/>
</dbReference>
<sequence length="243" mass="24712">MVGVLLAAGAGRRLGRGPKALLSVDGTPQVVRMARALLRGGCDAVVVIVGASDEEVRRVLDGALAGTSEGRCVRTVVNPDWESGMGSSFRLGIEAADRLLAPSGPSAGSIAVALVDQPDVGEDVVRRLLAAATGTSTTTSTTAATAAAAEATTAQAIGPRVIAAGYPDAQGRLVRSHPLVFPRAWALEAAALATGDAAGRIWLRSHPDVVDVVDVGHLATGRDVDTPQDLDGLSRGTEADVRA</sequence>
<keyword evidence="3" id="KW-0808">Transferase</keyword>
<dbReference type="GO" id="GO:0016779">
    <property type="term" value="F:nucleotidyltransferase activity"/>
    <property type="evidence" value="ECO:0007669"/>
    <property type="project" value="UniProtKB-KW"/>
</dbReference>
<keyword evidence="3" id="KW-0548">Nucleotidyltransferase</keyword>
<dbReference type="AlphaFoldDB" id="A0A3D9LBK0"/>